<dbReference type="PANTHER" id="PTHR37423:SF2">
    <property type="entry name" value="MEMBRANE-BOUND LYTIC MUREIN TRANSGLYCOSYLASE C"/>
    <property type="match status" value="1"/>
</dbReference>
<evidence type="ECO:0000313" key="4">
    <source>
        <dbReference type="Proteomes" id="UP000266313"/>
    </source>
</evidence>
<evidence type="ECO:0000313" key="3">
    <source>
        <dbReference type="EMBL" id="BBA37203.1"/>
    </source>
</evidence>
<dbReference type="GO" id="GO:0016020">
    <property type="term" value="C:membrane"/>
    <property type="evidence" value="ECO:0007669"/>
    <property type="project" value="InterPro"/>
</dbReference>
<dbReference type="Gene3D" id="3.10.350.10">
    <property type="entry name" value="LysM domain"/>
    <property type="match status" value="2"/>
</dbReference>
<dbReference type="InterPro" id="IPR036779">
    <property type="entry name" value="LysM_dom_sf"/>
</dbReference>
<dbReference type="KEGG" id="mmai:sS8_5283"/>
<evidence type="ECO:0000256" key="1">
    <source>
        <dbReference type="ARBA" id="ARBA00007734"/>
    </source>
</evidence>
<dbReference type="InterPro" id="IPR000189">
    <property type="entry name" value="Transglyc_AS"/>
</dbReference>
<dbReference type="EMBL" id="AP017928">
    <property type="protein sequence ID" value="BBA37203.1"/>
    <property type="molecule type" value="Genomic_DNA"/>
</dbReference>
<dbReference type="InterPro" id="IPR023346">
    <property type="entry name" value="Lysozyme-like_dom_sf"/>
</dbReference>
<dbReference type="InterPro" id="IPR018392">
    <property type="entry name" value="LysM"/>
</dbReference>
<dbReference type="Gene3D" id="1.10.530.10">
    <property type="match status" value="1"/>
</dbReference>
<dbReference type="InterPro" id="IPR008258">
    <property type="entry name" value="Transglycosylase_SLT_dom_1"/>
</dbReference>
<dbReference type="PROSITE" id="PS51782">
    <property type="entry name" value="LYSM"/>
    <property type="match status" value="2"/>
</dbReference>
<dbReference type="GO" id="GO:0008933">
    <property type="term" value="F:peptidoglycan lytic transglycosylase activity"/>
    <property type="evidence" value="ECO:0007669"/>
    <property type="project" value="InterPro"/>
</dbReference>
<accession>A0A250KZU2</accession>
<dbReference type="PROSITE" id="PS00922">
    <property type="entry name" value="TRANSGLYCOSYLASE"/>
    <property type="match status" value="1"/>
</dbReference>
<protein>
    <submittedName>
        <fullName evidence="3">Putative membrane-bound lytic murein transglycosylase</fullName>
    </submittedName>
</protein>
<dbReference type="PANTHER" id="PTHR37423">
    <property type="entry name" value="SOLUBLE LYTIC MUREIN TRANSGLYCOSYLASE-RELATED"/>
    <property type="match status" value="1"/>
</dbReference>
<evidence type="ECO:0000259" key="2">
    <source>
        <dbReference type="PROSITE" id="PS51782"/>
    </source>
</evidence>
<sequence length="472" mass="52225">MPPVEHEEIDRELEWFVSHPGYVDRVQRRAEPFLYSIVKQFEKNDVPGELALLPVIESAFQPEAVSPAKAAGLWQFIPSTGRRYGLIQNRSYDGRRDVYASTRAAIKYLKKLHSDFNGDWLLAIAAYNCGEGAVARAIKKNEARNKPTDFWSLDLPGETRTYVPRLLAVAKLFAGADQYGIDLHYIPNEALFKPVKIDTQLDLALAASAADIPLDKLFELNPGFKRQYANIEGSYRLFIPADKKISEFKQELERLAQLSHPLETDRPSIADELIAAQDSRGGSVAVASKSVKARVRYSGQELGSQKRAKAKLTAKKSRDRRRKAVASGTTVQKVGSKSNVATVALNAKSTEAPSKRSNYSVQPGDTLWSIAKKHSVGVEQLAKWNGLSAKSGIKAGQNLVLWNKDAGKKLAIASSGIKPSQSIHYTIRQGDTLFSISKRFKVSVADLRKWNGSKIEKYIQPGTSIMVQVGKD</sequence>
<dbReference type="Proteomes" id="UP000266313">
    <property type="component" value="Chromosome"/>
</dbReference>
<dbReference type="SUPFAM" id="SSF53955">
    <property type="entry name" value="Lysozyme-like"/>
    <property type="match status" value="1"/>
</dbReference>
<dbReference type="AlphaFoldDB" id="A0A250KZU2"/>
<dbReference type="Pfam" id="PF01464">
    <property type="entry name" value="SLT"/>
    <property type="match status" value="1"/>
</dbReference>
<proteinExistence type="inferred from homology"/>
<gene>
    <name evidence="3" type="ORF">sS8_5283</name>
</gene>
<organism evidence="3 4">
    <name type="scientific">Methylocaldum marinum</name>
    <dbReference type="NCBI Taxonomy" id="1432792"/>
    <lineage>
        <taxon>Bacteria</taxon>
        <taxon>Pseudomonadati</taxon>
        <taxon>Pseudomonadota</taxon>
        <taxon>Gammaproteobacteria</taxon>
        <taxon>Methylococcales</taxon>
        <taxon>Methylococcaceae</taxon>
        <taxon>Methylocaldum</taxon>
    </lineage>
</organism>
<feature type="domain" description="LysM" evidence="2">
    <location>
        <begin position="357"/>
        <end position="401"/>
    </location>
</feature>
<dbReference type="SUPFAM" id="SSF54106">
    <property type="entry name" value="LysM domain"/>
    <property type="match status" value="2"/>
</dbReference>
<feature type="domain" description="LysM" evidence="2">
    <location>
        <begin position="423"/>
        <end position="467"/>
    </location>
</feature>
<reference evidence="3 4" key="1">
    <citation type="submission" date="2016-12" db="EMBL/GenBank/DDBJ databases">
        <title>Genome sequencing of Methylocaldum marinum.</title>
        <authorList>
            <person name="Takeuchi M."/>
            <person name="Kamagata Y."/>
            <person name="Hiraoka S."/>
            <person name="Oshima K."/>
            <person name="Hattori M."/>
            <person name="Iwasaki W."/>
        </authorList>
    </citation>
    <scope>NUCLEOTIDE SEQUENCE [LARGE SCALE GENOMIC DNA]</scope>
    <source>
        <strain evidence="3 4">S8</strain>
    </source>
</reference>
<dbReference type="SMART" id="SM00257">
    <property type="entry name" value="LysM"/>
    <property type="match status" value="2"/>
</dbReference>
<comment type="similarity">
    <text evidence="1">Belongs to the transglycosylase Slt family.</text>
</comment>
<name>A0A250KZU2_9GAMM</name>
<keyword evidence="4" id="KW-1185">Reference proteome</keyword>
<dbReference type="CDD" id="cd00118">
    <property type="entry name" value="LysM"/>
    <property type="match status" value="2"/>
</dbReference>
<dbReference type="GO" id="GO:0000270">
    <property type="term" value="P:peptidoglycan metabolic process"/>
    <property type="evidence" value="ECO:0007669"/>
    <property type="project" value="InterPro"/>
</dbReference>
<dbReference type="Pfam" id="PF01476">
    <property type="entry name" value="LysM"/>
    <property type="match status" value="2"/>
</dbReference>
<dbReference type="CDD" id="cd16894">
    <property type="entry name" value="MltD-like"/>
    <property type="match status" value="1"/>
</dbReference>